<feature type="transmembrane region" description="Helical" evidence="1">
    <location>
        <begin position="41"/>
        <end position="62"/>
    </location>
</feature>
<keyword evidence="1" id="KW-0472">Membrane</keyword>
<reference evidence="2 3" key="1">
    <citation type="submission" date="2016-10" db="EMBL/GenBank/DDBJ databases">
        <authorList>
            <person name="Varghese N."/>
            <person name="Submissions S."/>
        </authorList>
    </citation>
    <scope>NUCLEOTIDE SEQUENCE [LARGE SCALE GENOMIC DNA]</scope>
    <source>
        <strain evidence="2 3">DSM 2373</strain>
    </source>
</reference>
<dbReference type="STRING" id="2200.GCA_001571405_00907"/>
<dbReference type="OrthoDB" id="114363at2157"/>
<evidence type="ECO:0000313" key="3">
    <source>
        <dbReference type="Proteomes" id="UP000326500"/>
    </source>
</evidence>
<accession>A0A1G8WYL5</accession>
<dbReference type="EMBL" id="FNFT01000001">
    <property type="protein sequence ID" value="SDJ83313.1"/>
    <property type="molecule type" value="Genomic_DNA"/>
</dbReference>
<keyword evidence="1" id="KW-1133">Transmembrane helix</keyword>
<dbReference type="Proteomes" id="UP000326500">
    <property type="component" value="Unassembled WGS sequence"/>
</dbReference>
<organism evidence="2 3">
    <name type="scientific">Methanoculleus thermophilus</name>
    <dbReference type="NCBI Taxonomy" id="2200"/>
    <lineage>
        <taxon>Archaea</taxon>
        <taxon>Methanobacteriati</taxon>
        <taxon>Methanobacteriota</taxon>
        <taxon>Stenosarchaea group</taxon>
        <taxon>Methanomicrobia</taxon>
        <taxon>Methanomicrobiales</taxon>
        <taxon>Methanomicrobiaceae</taxon>
        <taxon>Methanoculleus</taxon>
    </lineage>
</organism>
<dbReference type="RefSeq" id="WP_066956072.1">
    <property type="nucleotide sequence ID" value="NZ_BCNX01000006.1"/>
</dbReference>
<keyword evidence="1" id="KW-0812">Transmembrane</keyword>
<gene>
    <name evidence="2" type="ORF">SAMN04488571_101162</name>
</gene>
<sequence length="77" mass="8782">MDEATKQVFKAKFIVLTVMLNIIILCFAMAVFILFRFAPEGTLWLVVGLLLLATGVAVSIPFRKRYLQTKAWLHEQP</sequence>
<protein>
    <submittedName>
        <fullName evidence="2">Uncharacterized protein</fullName>
    </submittedName>
</protein>
<evidence type="ECO:0000256" key="1">
    <source>
        <dbReference type="SAM" id="Phobius"/>
    </source>
</evidence>
<evidence type="ECO:0000313" key="2">
    <source>
        <dbReference type="EMBL" id="SDJ83313.1"/>
    </source>
</evidence>
<feature type="transmembrane region" description="Helical" evidence="1">
    <location>
        <begin position="12"/>
        <end position="35"/>
    </location>
</feature>
<keyword evidence="3" id="KW-1185">Reference proteome</keyword>
<dbReference type="AlphaFoldDB" id="A0A1G8WYL5"/>
<proteinExistence type="predicted"/>
<name>A0A1G8WYL5_9EURY</name>